<dbReference type="OrthoDB" id="2081783at2"/>
<proteinExistence type="predicted"/>
<organism evidence="1 2">
    <name type="scientific">Romboutsia maritimum</name>
    <dbReference type="NCBI Taxonomy" id="2020948"/>
    <lineage>
        <taxon>Bacteria</taxon>
        <taxon>Bacillati</taxon>
        <taxon>Bacillota</taxon>
        <taxon>Clostridia</taxon>
        <taxon>Peptostreptococcales</taxon>
        <taxon>Peptostreptococcaceae</taxon>
        <taxon>Romboutsia</taxon>
    </lineage>
</organism>
<sequence>MYSNNCCCTPPPRRDYCSCKEGITCALDWFYQDLLSSGSSSIVPGSLKYYPKLDNIKNTIYAIAFISPDIVPIYIDSTDPATSNLTYLSLCKISGFEFQLSDSYKIAKENDIISRFSKICYTSPNSCCKTGLLEYLLKTNQFLTDNTATKPVAIISVSDNLNFTIDTILAINKDTVWAKRTITGPPISTTYYVVSLCEIIGITLNKTSV</sequence>
<dbReference type="RefSeq" id="WP_095404654.1">
    <property type="nucleotide sequence ID" value="NZ_NOJZ02000001.1"/>
</dbReference>
<keyword evidence="2" id="KW-1185">Reference proteome</keyword>
<dbReference type="EMBL" id="NOJZ02000001">
    <property type="protein sequence ID" value="RDY24987.1"/>
    <property type="molecule type" value="Genomic_DNA"/>
</dbReference>
<dbReference type="AlphaFoldDB" id="A0A371IWY5"/>
<evidence type="ECO:0000313" key="2">
    <source>
        <dbReference type="Proteomes" id="UP000243494"/>
    </source>
</evidence>
<gene>
    <name evidence="1" type="ORF">CHF27_001950</name>
</gene>
<name>A0A371IWY5_9FIRM</name>
<evidence type="ECO:0000313" key="1">
    <source>
        <dbReference type="EMBL" id="RDY24987.1"/>
    </source>
</evidence>
<protein>
    <submittedName>
        <fullName evidence="1">Uncharacterized protein</fullName>
    </submittedName>
</protein>
<reference evidence="1 2" key="1">
    <citation type="journal article" date="2017" name="Genome Announc.">
        <title>Draft Genome Sequence of Romboutsia maritimum sp. nov. Strain CCRI-22766(T), Isolated from Coastal Estuarine Mud.</title>
        <authorList>
            <person name="Maheux A.F."/>
            <person name="Boudreau D.K."/>
            <person name="Berube E."/>
            <person name="Boissinot M."/>
            <person name="Raymond F."/>
            <person name="Brodeur S."/>
            <person name="Corbeil J."/>
            <person name="Brightwell G."/>
            <person name="Broda D."/>
            <person name="Omar R.F."/>
            <person name="Bergeron M.G."/>
        </authorList>
    </citation>
    <scope>NUCLEOTIDE SEQUENCE [LARGE SCALE GENOMIC DNA]</scope>
    <source>
        <strain evidence="1 2">CCRI-22766</strain>
    </source>
</reference>
<dbReference type="Proteomes" id="UP000243494">
    <property type="component" value="Unassembled WGS sequence"/>
</dbReference>
<comment type="caution">
    <text evidence="1">The sequence shown here is derived from an EMBL/GenBank/DDBJ whole genome shotgun (WGS) entry which is preliminary data.</text>
</comment>
<accession>A0A371IWY5</accession>